<evidence type="ECO:0000256" key="10">
    <source>
        <dbReference type="ARBA" id="ARBA00049406"/>
    </source>
</evidence>
<dbReference type="Proteomes" id="UP000298381">
    <property type="component" value="Unassembled WGS sequence"/>
</dbReference>
<accession>A0A4Z0D5S8</accession>
<reference evidence="14 15" key="1">
    <citation type="submission" date="2019-03" db="EMBL/GenBank/DDBJ databases">
        <title>Draft genome sequence data and analysis of a Fermenting Bacterium, Soehngenia longevitae strain 1933PT, isolated from petroleum reservoir in Azerbaijan.</title>
        <authorList>
            <person name="Grouzdev D.S."/>
            <person name="Bidzhieva S.K."/>
            <person name="Sokolova D.S."/>
            <person name="Tourova T.P."/>
            <person name="Poltaraus A.B."/>
            <person name="Nazina T.N."/>
        </authorList>
    </citation>
    <scope>NUCLEOTIDE SEQUENCE [LARGE SCALE GENOMIC DNA]</scope>
    <source>
        <strain evidence="14 15">1933P</strain>
    </source>
</reference>
<evidence type="ECO:0000256" key="4">
    <source>
        <dbReference type="ARBA" id="ARBA00022432"/>
    </source>
</evidence>
<dbReference type="Gene3D" id="3.30.1330.90">
    <property type="entry name" value="D-3-phosphoglycerate dehydrogenase, domain 3"/>
    <property type="match status" value="1"/>
</dbReference>
<feature type="domain" description="ACT" evidence="13">
    <location>
        <begin position="149"/>
        <end position="222"/>
    </location>
</feature>
<comment type="cofactor">
    <cofactor evidence="1 12">
        <name>[4Fe-4S] cluster</name>
        <dbReference type="ChEBI" id="CHEBI:49883"/>
    </cofactor>
</comment>
<dbReference type="Gene3D" id="3.30.70.260">
    <property type="match status" value="1"/>
</dbReference>
<gene>
    <name evidence="14" type="primary">sdaAB</name>
    <name evidence="14" type="ORF">E4100_05310</name>
</gene>
<dbReference type="SUPFAM" id="SSF55021">
    <property type="entry name" value="ACT-like"/>
    <property type="match status" value="1"/>
</dbReference>
<dbReference type="PANTHER" id="PTHR30182:SF12">
    <property type="entry name" value="L-SERINE DEHYDRATASE, BETA CHAIN-RELATED"/>
    <property type="match status" value="1"/>
</dbReference>
<keyword evidence="8 11" id="KW-0411">Iron-sulfur</keyword>
<dbReference type="PIRSF" id="PIRSF036692">
    <property type="entry name" value="SDH_B"/>
    <property type="match status" value="1"/>
</dbReference>
<evidence type="ECO:0000259" key="13">
    <source>
        <dbReference type="PROSITE" id="PS51671"/>
    </source>
</evidence>
<dbReference type="InterPro" id="IPR045865">
    <property type="entry name" value="ACT-like_dom_sf"/>
</dbReference>
<dbReference type="PROSITE" id="PS51671">
    <property type="entry name" value="ACT"/>
    <property type="match status" value="1"/>
</dbReference>
<keyword evidence="15" id="KW-1185">Reference proteome</keyword>
<dbReference type="CDD" id="cd04903">
    <property type="entry name" value="ACT_LSD"/>
    <property type="match status" value="1"/>
</dbReference>
<dbReference type="GO" id="GO:0006094">
    <property type="term" value="P:gluconeogenesis"/>
    <property type="evidence" value="ECO:0007669"/>
    <property type="project" value="UniProtKB-UniRule"/>
</dbReference>
<dbReference type="Pfam" id="PF01842">
    <property type="entry name" value="ACT"/>
    <property type="match status" value="1"/>
</dbReference>
<evidence type="ECO:0000256" key="5">
    <source>
        <dbReference type="ARBA" id="ARBA00022485"/>
    </source>
</evidence>
<dbReference type="RefSeq" id="WP_135271005.1">
    <property type="nucleotide sequence ID" value="NZ_SRIB01000006.1"/>
</dbReference>
<evidence type="ECO:0000256" key="12">
    <source>
        <dbReference type="RuleBase" id="RU366059"/>
    </source>
</evidence>
<dbReference type="NCBIfam" id="TIGR00719">
    <property type="entry name" value="sda_beta"/>
    <property type="match status" value="1"/>
</dbReference>
<evidence type="ECO:0000256" key="3">
    <source>
        <dbReference type="ARBA" id="ARBA00008636"/>
    </source>
</evidence>
<dbReference type="PANTHER" id="PTHR30182">
    <property type="entry name" value="L-SERINE DEHYDRATASE"/>
    <property type="match status" value="1"/>
</dbReference>
<dbReference type="EMBL" id="SRIB01000006">
    <property type="protein sequence ID" value="TFZ40232.1"/>
    <property type="molecule type" value="Genomic_DNA"/>
</dbReference>
<evidence type="ECO:0000256" key="8">
    <source>
        <dbReference type="ARBA" id="ARBA00023014"/>
    </source>
</evidence>
<comment type="caution">
    <text evidence="14">The sequence shown here is derived from an EMBL/GenBank/DDBJ whole genome shotgun (WGS) entry which is preliminary data.</text>
</comment>
<dbReference type="GO" id="GO:0003941">
    <property type="term" value="F:L-serine ammonia-lyase activity"/>
    <property type="evidence" value="ECO:0007669"/>
    <property type="project" value="UniProtKB-UniRule"/>
</dbReference>
<dbReference type="InterPro" id="IPR005131">
    <property type="entry name" value="Ser_deHydtase_bsu"/>
</dbReference>
<evidence type="ECO:0000256" key="1">
    <source>
        <dbReference type="ARBA" id="ARBA00001966"/>
    </source>
</evidence>
<dbReference type="InterPro" id="IPR029009">
    <property type="entry name" value="ASB_dom_sf"/>
</dbReference>
<dbReference type="GO" id="GO:0051539">
    <property type="term" value="F:4 iron, 4 sulfur cluster binding"/>
    <property type="evidence" value="ECO:0007669"/>
    <property type="project" value="UniProtKB-UniRule"/>
</dbReference>
<dbReference type="InterPro" id="IPR002912">
    <property type="entry name" value="ACT_dom"/>
</dbReference>
<name>A0A4Z0D5S8_9FIRM</name>
<comment type="pathway">
    <text evidence="2 11">Carbohydrate biosynthesis; gluconeogenesis.</text>
</comment>
<dbReference type="InterPro" id="IPR051318">
    <property type="entry name" value="Fe-S_L-Ser"/>
</dbReference>
<sequence length="222" mass="24553">MKDYSIFDVIGPIMVGPSSSHTAGAVKLGKTAMELAEKNFYKVIFYLHGSFAKTYKGHGTDKALVAGILGFEPSDDRVKYSLEIAKSNNLIIEFCETEFEYAHPNTAKIEFHYLNSSVFYVIGSSIGGGNIVITNINGDDVEFTGQYPTILLKYKDKKGMISQISTILASNEINIASMKVTRSNNLATFVCETDNIITDKAKEEILRINEINIAKFINPVRS</sequence>
<dbReference type="GO" id="GO:0046872">
    <property type="term" value="F:metal ion binding"/>
    <property type="evidence" value="ECO:0007669"/>
    <property type="project" value="UniProtKB-UniRule"/>
</dbReference>
<protein>
    <recommendedName>
        <fullName evidence="11">L-serine deaminase</fullName>
    </recommendedName>
</protein>
<comment type="catalytic activity">
    <reaction evidence="10 11 12">
        <text>L-serine = pyruvate + NH4(+)</text>
        <dbReference type="Rhea" id="RHEA:19169"/>
        <dbReference type="ChEBI" id="CHEBI:15361"/>
        <dbReference type="ChEBI" id="CHEBI:28938"/>
        <dbReference type="ChEBI" id="CHEBI:33384"/>
        <dbReference type="EC" id="4.3.1.17"/>
    </reaction>
</comment>
<evidence type="ECO:0000256" key="6">
    <source>
        <dbReference type="ARBA" id="ARBA00022723"/>
    </source>
</evidence>
<dbReference type="Pfam" id="PF03315">
    <property type="entry name" value="SDH_beta"/>
    <property type="match status" value="1"/>
</dbReference>
<dbReference type="UniPathway" id="UPA00138"/>
<evidence type="ECO:0000313" key="15">
    <source>
        <dbReference type="Proteomes" id="UP000298381"/>
    </source>
</evidence>
<dbReference type="InterPro" id="IPR004643">
    <property type="entry name" value="Fe-S_L-Ser_bsu"/>
</dbReference>
<keyword evidence="5 11" id="KW-0004">4Fe-4S</keyword>
<evidence type="ECO:0000313" key="14">
    <source>
        <dbReference type="EMBL" id="TFZ40232.1"/>
    </source>
</evidence>
<dbReference type="OrthoDB" id="9813137at2"/>
<keyword evidence="7 11" id="KW-0408">Iron</keyword>
<evidence type="ECO:0000256" key="9">
    <source>
        <dbReference type="ARBA" id="ARBA00023239"/>
    </source>
</evidence>
<comment type="similarity">
    <text evidence="3 11 12">Belongs to the iron-sulfur dependent L-serine dehydratase family.</text>
</comment>
<evidence type="ECO:0000256" key="2">
    <source>
        <dbReference type="ARBA" id="ARBA00004742"/>
    </source>
</evidence>
<evidence type="ECO:0000256" key="7">
    <source>
        <dbReference type="ARBA" id="ARBA00023004"/>
    </source>
</evidence>
<keyword evidence="4 11" id="KW-0312">Gluconeogenesis</keyword>
<keyword evidence="6 11" id="KW-0479">Metal-binding</keyword>
<dbReference type="AlphaFoldDB" id="A0A4Z0D5S8"/>
<dbReference type="SUPFAM" id="SSF143548">
    <property type="entry name" value="Serine metabolism enzymes domain"/>
    <property type="match status" value="1"/>
</dbReference>
<proteinExistence type="inferred from homology"/>
<keyword evidence="9 11" id="KW-0456">Lyase</keyword>
<evidence type="ECO:0000256" key="11">
    <source>
        <dbReference type="PIRNR" id="PIRNR036692"/>
    </source>
</evidence>
<organism evidence="14 15">
    <name type="scientific">Soehngenia longivitae</name>
    <dbReference type="NCBI Taxonomy" id="2562294"/>
    <lineage>
        <taxon>Bacteria</taxon>
        <taxon>Bacillati</taxon>
        <taxon>Bacillota</taxon>
        <taxon>Tissierellia</taxon>
        <taxon>Tissierellales</taxon>
        <taxon>Tissierellaceae</taxon>
        <taxon>Soehngenia</taxon>
    </lineage>
</organism>